<dbReference type="EMBL" id="KI394815">
    <property type="protein sequence ID" value="ERN00734.1"/>
    <property type="molecule type" value="Genomic_DNA"/>
</dbReference>
<reference evidence="4" key="1">
    <citation type="journal article" date="2013" name="Science">
        <title>The Amborella genome and the evolution of flowering plants.</title>
        <authorList>
            <consortium name="Amborella Genome Project"/>
        </authorList>
    </citation>
    <scope>NUCLEOTIDE SEQUENCE [LARGE SCALE GENOMIC DNA]</scope>
</reference>
<dbReference type="PANTHER" id="PTHR46033:SF1">
    <property type="entry name" value="PROTEIN MAIN-LIKE 2"/>
    <property type="match status" value="1"/>
</dbReference>
<keyword evidence="1" id="KW-1133">Transmembrane helix</keyword>
<evidence type="ECO:0000313" key="4">
    <source>
        <dbReference type="Proteomes" id="UP000017836"/>
    </source>
</evidence>
<proteinExistence type="predicted"/>
<organism evidence="3 4">
    <name type="scientific">Amborella trichopoda</name>
    <dbReference type="NCBI Taxonomy" id="13333"/>
    <lineage>
        <taxon>Eukaryota</taxon>
        <taxon>Viridiplantae</taxon>
        <taxon>Streptophyta</taxon>
        <taxon>Embryophyta</taxon>
        <taxon>Tracheophyta</taxon>
        <taxon>Spermatophyta</taxon>
        <taxon>Magnoliopsida</taxon>
        <taxon>Amborellales</taxon>
        <taxon>Amborellaceae</taxon>
        <taxon>Amborella</taxon>
    </lineage>
</organism>
<dbReference type="Pfam" id="PF10536">
    <property type="entry name" value="PMD"/>
    <property type="match status" value="1"/>
</dbReference>
<gene>
    <name evidence="3" type="ORF">AMTR_s00106p00111260</name>
</gene>
<feature type="transmembrane region" description="Helical" evidence="1">
    <location>
        <begin position="58"/>
        <end position="78"/>
    </location>
</feature>
<keyword evidence="4" id="KW-1185">Reference proteome</keyword>
<dbReference type="eggNOG" id="ENOG502SX1N">
    <property type="taxonomic scope" value="Eukaryota"/>
</dbReference>
<dbReference type="HOGENOM" id="CLU_1322498_0_0_1"/>
<protein>
    <recommendedName>
        <fullName evidence="2">Aminotransferase-like plant mobile domain-containing protein</fullName>
    </recommendedName>
</protein>
<dbReference type="PANTHER" id="PTHR46033">
    <property type="entry name" value="PROTEIN MAIN-LIKE 2"/>
    <property type="match status" value="1"/>
</dbReference>
<dbReference type="InterPro" id="IPR019557">
    <property type="entry name" value="AminoTfrase-like_pln_mobile"/>
</dbReference>
<accession>W1NZG0</accession>
<dbReference type="AlphaFoldDB" id="W1NZG0"/>
<dbReference type="Gramene" id="ERN00734">
    <property type="protein sequence ID" value="ERN00734"/>
    <property type="gene ID" value="AMTR_s00106p00111260"/>
</dbReference>
<keyword evidence="1" id="KW-0812">Transmembrane</keyword>
<sequence>MQRGGVQRPIHSITTFKLKTIVPTRGNLTTIKHSWLKANFRELPPDATPVKVVRYVHAYLLFLISVTIFVDASVATVLTRYLQLVEDIEEAGRYAWGAAAVAYFYRSCGKACTFKRTHFSSSATLMQVIWNPYFGLDEAILDDRYAAFQTAMCIMTLIFNDIAEPYMSNCICRIPHILVRGLANKVGSEIGEMLIMTKCIIGCLAMST</sequence>
<evidence type="ECO:0000313" key="3">
    <source>
        <dbReference type="EMBL" id="ERN00734.1"/>
    </source>
</evidence>
<evidence type="ECO:0000256" key="1">
    <source>
        <dbReference type="SAM" id="Phobius"/>
    </source>
</evidence>
<dbReference type="GO" id="GO:0010073">
    <property type="term" value="P:meristem maintenance"/>
    <property type="evidence" value="ECO:0007669"/>
    <property type="project" value="InterPro"/>
</dbReference>
<evidence type="ECO:0000259" key="2">
    <source>
        <dbReference type="Pfam" id="PF10536"/>
    </source>
</evidence>
<feature type="domain" description="Aminotransferase-like plant mobile" evidence="2">
    <location>
        <begin position="27"/>
        <end position="128"/>
    </location>
</feature>
<dbReference type="Proteomes" id="UP000017836">
    <property type="component" value="Unassembled WGS sequence"/>
</dbReference>
<keyword evidence="1" id="KW-0472">Membrane</keyword>
<dbReference type="InterPro" id="IPR044824">
    <property type="entry name" value="MAIN-like"/>
</dbReference>
<name>W1NZG0_AMBTC</name>